<evidence type="ECO:0000256" key="1">
    <source>
        <dbReference type="ARBA" id="ARBA00022694"/>
    </source>
</evidence>
<reference evidence="3 4" key="1">
    <citation type="submission" date="2020-07" db="EMBL/GenBank/DDBJ databases">
        <title>Mutational pressure drives differential genome stability in two bacterial endosymbionts of sap feeding insects.</title>
        <authorList>
            <person name="Waneka G."/>
        </authorList>
    </citation>
    <scope>NUCLEOTIDE SEQUENCE [LARGE SCALE GENOMIC DNA]</scope>
    <source>
        <strain evidence="3">NAS-MSEV</strain>
    </source>
</reference>
<dbReference type="Gene3D" id="3.40.50.620">
    <property type="entry name" value="HUPs"/>
    <property type="match status" value="1"/>
</dbReference>
<dbReference type="InterPro" id="IPR014729">
    <property type="entry name" value="Rossmann-like_a/b/a_fold"/>
</dbReference>
<evidence type="ECO:0000259" key="2">
    <source>
        <dbReference type="Pfam" id="PF01171"/>
    </source>
</evidence>
<gene>
    <name evidence="3" type="primary">tilS</name>
    <name evidence="3" type="ORF">NASMSEV_131</name>
</gene>
<accession>A0A7G6UHT4</accession>
<keyword evidence="1" id="KW-0819">tRNA processing</keyword>
<dbReference type="Proteomes" id="UP000515745">
    <property type="component" value="Chromosome"/>
</dbReference>
<organism evidence="3 4">
    <name type="scientific">Candidatus Nasuia deltocephalincola</name>
    <dbReference type="NCBI Taxonomy" id="1160784"/>
    <lineage>
        <taxon>Bacteria</taxon>
        <taxon>Pseudomonadati</taxon>
        <taxon>Pseudomonadota</taxon>
        <taxon>Betaproteobacteria</taxon>
        <taxon>Candidatus Nasuia</taxon>
    </lineage>
</organism>
<evidence type="ECO:0000313" key="3">
    <source>
        <dbReference type="EMBL" id="QND78581.1"/>
    </source>
</evidence>
<dbReference type="AlphaFoldDB" id="A0A7G6UHT4"/>
<dbReference type="SUPFAM" id="SSF52402">
    <property type="entry name" value="Adenine nucleotide alpha hydrolases-like"/>
    <property type="match status" value="1"/>
</dbReference>
<evidence type="ECO:0000313" key="4">
    <source>
        <dbReference type="Proteomes" id="UP000515745"/>
    </source>
</evidence>
<dbReference type="EMBL" id="CP060019">
    <property type="protein sequence ID" value="QND78581.1"/>
    <property type="molecule type" value="Genomic_DNA"/>
</dbReference>
<proteinExistence type="predicted"/>
<feature type="domain" description="tRNA(Ile)-lysidine/2-thiocytidine synthase N-terminal" evidence="2">
    <location>
        <begin position="27"/>
        <end position="187"/>
    </location>
</feature>
<dbReference type="GO" id="GO:0008033">
    <property type="term" value="P:tRNA processing"/>
    <property type="evidence" value="ECO:0007669"/>
    <property type="project" value="UniProtKB-KW"/>
</dbReference>
<dbReference type="InterPro" id="IPR011063">
    <property type="entry name" value="TilS/TtcA_N"/>
</dbReference>
<name>A0A7G6UHT4_9PROT</name>
<protein>
    <submittedName>
        <fullName evidence="3">tRNA(Ile)-lysidine synthetase</fullName>
    </submittedName>
</protein>
<dbReference type="Pfam" id="PF01171">
    <property type="entry name" value="ATP_bind_3"/>
    <property type="match status" value="1"/>
</dbReference>
<sequence>MYNIKKKNKIIYKIYNKLKKDKKFFFTISISYGVDSNLVKNMIKIINKNILEININHNYEKIEEKIYNKKSKKNVFKIKTKKNKNIEKLFKFYRFKKIKNLCIKKIVNIWICQEFNEIFENFLIQILKNKLFLQIKKEKIKKNVIKKIKPINILKKKYIKLYSIKNKKKWIEEKNNIKFKNLRNKLRINTINNLNINLKNLKEMWLRGLKCSPAKGKFLKESRVRIPSSLKK</sequence>